<evidence type="ECO:0000313" key="2">
    <source>
        <dbReference type="EMBL" id="KAK7048430.1"/>
    </source>
</evidence>
<keyword evidence="3" id="KW-1185">Reference proteome</keyword>
<accession>A0AAW0D7E3</accession>
<dbReference type="AlphaFoldDB" id="A0AAW0D7E3"/>
<feature type="region of interest" description="Disordered" evidence="1">
    <location>
        <begin position="1"/>
        <end position="24"/>
    </location>
</feature>
<proteinExistence type="predicted"/>
<name>A0AAW0D7E3_9AGAR</name>
<reference evidence="2 3" key="1">
    <citation type="journal article" date="2024" name="J Genomics">
        <title>Draft genome sequencing and assembly of Favolaschia claudopus CIRM-BRFM 2984 isolated from oak limbs.</title>
        <authorList>
            <person name="Navarro D."/>
            <person name="Drula E."/>
            <person name="Chaduli D."/>
            <person name="Cazenave R."/>
            <person name="Ahrendt S."/>
            <person name="Wang J."/>
            <person name="Lipzen A."/>
            <person name="Daum C."/>
            <person name="Barry K."/>
            <person name="Grigoriev I.V."/>
            <person name="Favel A."/>
            <person name="Rosso M.N."/>
            <person name="Martin F."/>
        </authorList>
    </citation>
    <scope>NUCLEOTIDE SEQUENCE [LARGE SCALE GENOMIC DNA]</scope>
    <source>
        <strain evidence="2 3">CIRM-BRFM 2984</strain>
    </source>
</reference>
<dbReference type="EMBL" id="JAWWNJ010000009">
    <property type="protein sequence ID" value="KAK7048430.1"/>
    <property type="molecule type" value="Genomic_DNA"/>
</dbReference>
<organism evidence="2 3">
    <name type="scientific">Favolaschia claudopus</name>
    <dbReference type="NCBI Taxonomy" id="2862362"/>
    <lineage>
        <taxon>Eukaryota</taxon>
        <taxon>Fungi</taxon>
        <taxon>Dikarya</taxon>
        <taxon>Basidiomycota</taxon>
        <taxon>Agaricomycotina</taxon>
        <taxon>Agaricomycetes</taxon>
        <taxon>Agaricomycetidae</taxon>
        <taxon>Agaricales</taxon>
        <taxon>Marasmiineae</taxon>
        <taxon>Mycenaceae</taxon>
        <taxon>Favolaschia</taxon>
    </lineage>
</organism>
<protein>
    <submittedName>
        <fullName evidence="2">Uncharacterized protein</fullName>
    </submittedName>
</protein>
<feature type="compositionally biased region" description="Acidic residues" evidence="1">
    <location>
        <begin position="1"/>
        <end position="13"/>
    </location>
</feature>
<sequence>MSDSDSEDPDPEPVIEHDNTLPPSMNEQIEFEGSSRKALVTPIATVLKSDRLGIGLKAKTTGPYKESQKRITHNAAAMAAHVKVAEALRKQKKLTGRGHRGFARKAKAESVNRRDLLAYMNA</sequence>
<evidence type="ECO:0000313" key="3">
    <source>
        <dbReference type="Proteomes" id="UP001362999"/>
    </source>
</evidence>
<dbReference type="Proteomes" id="UP001362999">
    <property type="component" value="Unassembled WGS sequence"/>
</dbReference>
<comment type="caution">
    <text evidence="2">The sequence shown here is derived from an EMBL/GenBank/DDBJ whole genome shotgun (WGS) entry which is preliminary data.</text>
</comment>
<gene>
    <name evidence="2" type="ORF">R3P38DRAFT_2764399</name>
</gene>
<evidence type="ECO:0000256" key="1">
    <source>
        <dbReference type="SAM" id="MobiDB-lite"/>
    </source>
</evidence>